<gene>
    <name evidence="2" type="ORF">POM88_037194</name>
</gene>
<evidence type="ECO:0000259" key="1">
    <source>
        <dbReference type="Pfam" id="PF03101"/>
    </source>
</evidence>
<organism evidence="2 3">
    <name type="scientific">Heracleum sosnowskyi</name>
    <dbReference type="NCBI Taxonomy" id="360622"/>
    <lineage>
        <taxon>Eukaryota</taxon>
        <taxon>Viridiplantae</taxon>
        <taxon>Streptophyta</taxon>
        <taxon>Embryophyta</taxon>
        <taxon>Tracheophyta</taxon>
        <taxon>Spermatophyta</taxon>
        <taxon>Magnoliopsida</taxon>
        <taxon>eudicotyledons</taxon>
        <taxon>Gunneridae</taxon>
        <taxon>Pentapetalae</taxon>
        <taxon>asterids</taxon>
        <taxon>campanulids</taxon>
        <taxon>Apiales</taxon>
        <taxon>Apiaceae</taxon>
        <taxon>Apioideae</taxon>
        <taxon>apioid superclade</taxon>
        <taxon>Tordylieae</taxon>
        <taxon>Tordyliinae</taxon>
        <taxon>Heracleum</taxon>
    </lineage>
</organism>
<name>A0AAD8MFM5_9APIA</name>
<accession>A0AAD8MFM5</accession>
<dbReference type="Proteomes" id="UP001237642">
    <property type="component" value="Unassembled WGS sequence"/>
</dbReference>
<dbReference type="Pfam" id="PF03101">
    <property type="entry name" value="FAR1"/>
    <property type="match status" value="1"/>
</dbReference>
<evidence type="ECO:0000313" key="3">
    <source>
        <dbReference type="Proteomes" id="UP001237642"/>
    </source>
</evidence>
<dbReference type="EMBL" id="JAUIZM010000008">
    <property type="protein sequence ID" value="KAK1371102.1"/>
    <property type="molecule type" value="Genomic_DNA"/>
</dbReference>
<feature type="domain" description="FAR1" evidence="1">
    <location>
        <begin position="138"/>
        <end position="233"/>
    </location>
</feature>
<reference evidence="2" key="1">
    <citation type="submission" date="2023-02" db="EMBL/GenBank/DDBJ databases">
        <title>Genome of toxic invasive species Heracleum sosnowskyi carries increased number of genes despite the absence of recent whole-genome duplications.</title>
        <authorList>
            <person name="Schelkunov M."/>
            <person name="Shtratnikova V."/>
            <person name="Makarenko M."/>
            <person name="Klepikova A."/>
            <person name="Omelchenko D."/>
            <person name="Novikova G."/>
            <person name="Obukhova E."/>
            <person name="Bogdanov V."/>
            <person name="Penin A."/>
            <person name="Logacheva M."/>
        </authorList>
    </citation>
    <scope>NUCLEOTIDE SEQUENCE</scope>
    <source>
        <strain evidence="2">Hsosn_3</strain>
        <tissue evidence="2">Leaf</tissue>
    </source>
</reference>
<dbReference type="AlphaFoldDB" id="A0AAD8MFM5"/>
<dbReference type="InterPro" id="IPR004330">
    <property type="entry name" value="FAR1_DNA_bnd_dom"/>
</dbReference>
<proteinExistence type="predicted"/>
<sequence length="286" mass="31712">MSTNYSPNRSPGSSRLQLGNISRLRLSSVKKPSEPLRRAVADSLSLSHPDNHSEAFRILRVVGVGGGCGGWAAMERVISFGEAISDVSNTYCSTDNEEVESGCMVTPGGHKYYVPISVEDNLKPFISQSFQSLEYGITFYSEYGLLSGFTVRRSVEKTHSDGTIISKYLVCHRAGFSDVKMSCPEGSKSKVGKRKRTMSERCGCEAKLVIKYSPGNIYFVYNFIEAHNHPLVPEDSRHFLKGNRKMSTCSMNFVFDASKVNIGTMKSFRMMKELVKGYENVGATSR</sequence>
<dbReference type="PANTHER" id="PTHR47718:SF18">
    <property type="entry name" value="PROTEIN FAR1-RELATED SEQUENCE 5-LIKE"/>
    <property type="match status" value="1"/>
</dbReference>
<keyword evidence="3" id="KW-1185">Reference proteome</keyword>
<comment type="caution">
    <text evidence="2">The sequence shown here is derived from an EMBL/GenBank/DDBJ whole genome shotgun (WGS) entry which is preliminary data.</text>
</comment>
<protein>
    <recommendedName>
        <fullName evidence="1">FAR1 domain-containing protein</fullName>
    </recommendedName>
</protein>
<evidence type="ECO:0000313" key="2">
    <source>
        <dbReference type="EMBL" id="KAK1371102.1"/>
    </source>
</evidence>
<reference evidence="2" key="2">
    <citation type="submission" date="2023-05" db="EMBL/GenBank/DDBJ databases">
        <authorList>
            <person name="Schelkunov M.I."/>
        </authorList>
    </citation>
    <scope>NUCLEOTIDE SEQUENCE</scope>
    <source>
        <strain evidence="2">Hsosn_3</strain>
        <tissue evidence="2">Leaf</tissue>
    </source>
</reference>
<dbReference type="PANTHER" id="PTHR47718">
    <property type="entry name" value="OS01G0519700 PROTEIN"/>
    <property type="match status" value="1"/>
</dbReference>